<dbReference type="Proteomes" id="UP000317496">
    <property type="component" value="Chromosome"/>
</dbReference>
<evidence type="ECO:0000256" key="5">
    <source>
        <dbReference type="ARBA" id="ARBA00022958"/>
    </source>
</evidence>
<evidence type="ECO:0000256" key="3">
    <source>
        <dbReference type="ARBA" id="ARBA00022538"/>
    </source>
</evidence>
<feature type="transmembrane region" description="Helical" evidence="9">
    <location>
        <begin position="485"/>
        <end position="508"/>
    </location>
</feature>
<name>A0A516GYQ6_9PROT</name>
<dbReference type="PIRSF" id="PIRSF001294">
    <property type="entry name" value="K_ATPaseA"/>
    <property type="match status" value="1"/>
</dbReference>
<feature type="transmembrane region" description="Helical" evidence="9">
    <location>
        <begin position="419"/>
        <end position="438"/>
    </location>
</feature>
<comment type="similarity">
    <text evidence="9">Belongs to the KdpA family.</text>
</comment>
<feature type="transmembrane region" description="Helical" evidence="9">
    <location>
        <begin position="355"/>
        <end position="374"/>
    </location>
</feature>
<feature type="transmembrane region" description="Helical" evidence="9">
    <location>
        <begin position="282"/>
        <end position="301"/>
    </location>
</feature>
<dbReference type="GO" id="GO:0005886">
    <property type="term" value="C:plasma membrane"/>
    <property type="evidence" value="ECO:0007669"/>
    <property type="project" value="UniProtKB-SubCell"/>
</dbReference>
<evidence type="ECO:0000256" key="4">
    <source>
        <dbReference type="ARBA" id="ARBA00022692"/>
    </source>
</evidence>
<gene>
    <name evidence="9 10" type="primary">kdpA</name>
    <name evidence="10" type="ORF">FNB15_04780</name>
</gene>
<evidence type="ECO:0000313" key="10">
    <source>
        <dbReference type="EMBL" id="QDO96632.1"/>
    </source>
</evidence>
<feature type="transmembrane region" description="Helical" evidence="9">
    <location>
        <begin position="61"/>
        <end position="81"/>
    </location>
</feature>
<evidence type="ECO:0000256" key="9">
    <source>
        <dbReference type="HAMAP-Rule" id="MF_00275"/>
    </source>
</evidence>
<evidence type="ECO:0000256" key="2">
    <source>
        <dbReference type="ARBA" id="ARBA00022475"/>
    </source>
</evidence>
<dbReference type="EMBL" id="CP041636">
    <property type="protein sequence ID" value="QDO96632.1"/>
    <property type="molecule type" value="Genomic_DNA"/>
</dbReference>
<dbReference type="GO" id="GO:0008556">
    <property type="term" value="F:P-type potassium transmembrane transporter activity"/>
    <property type="evidence" value="ECO:0007669"/>
    <property type="project" value="InterPro"/>
</dbReference>
<feature type="transmembrane region" description="Helical" evidence="9">
    <location>
        <begin position="173"/>
        <end position="191"/>
    </location>
</feature>
<evidence type="ECO:0000256" key="7">
    <source>
        <dbReference type="ARBA" id="ARBA00023065"/>
    </source>
</evidence>
<evidence type="ECO:0000256" key="8">
    <source>
        <dbReference type="ARBA" id="ARBA00023136"/>
    </source>
</evidence>
<sequence length="565" mass="58992">MTQNDYLQLGLFLAIILAATPVIGLYMTRLFSGEIGWLRPVERPLYALAGVSDSRQQHWSAYAIAMLVFNLAGFLLLFVILRLQDMLPLNPQGLPALPSDLAFNTAVSFVTNTNWQAYGGESTMSYFSQMAGLTVQNFVSAATGIAIALVVIRAFARKSVKTIGNFWVDLTRATLGVLLPIAFVAAIFLIWQGMPQNFDAYTTATTLEGAQQVIAQGPVASQVAIKMLGTNGGGFFNANAAHPFENPTALSNFVQMLLIFLIGAALTNVFGRMVKDQRQGYAILATMLLLFVAGVLIAGHVEAGANPLLTQLGVDPAMGNMEGKEVRFGSFTSALFAVITTAASCGAVNAMHSSFLPLGGMIPMLNIMLGEVIVGGVGAGFYGVALFIVATLFIAGLMVGRSPEYLGKKIEAREAKLAVLAILISPMAILVGTAIALVTEPGLAGLLSAGPHGLSEVLYGFTSAAGNNGSAFAGLTANSVFYNTALGITMLLGRFAMIVPVIAMAGGLAAKKATPASAGSFPTHGPMFVLLLAGTILIVGGLTFFPALALGPIVEHLLLAAGTTF</sequence>
<dbReference type="OrthoDB" id="9763796at2"/>
<dbReference type="Pfam" id="PF03814">
    <property type="entry name" value="KdpA"/>
    <property type="match status" value="1"/>
</dbReference>
<evidence type="ECO:0000313" key="11">
    <source>
        <dbReference type="Proteomes" id="UP000317496"/>
    </source>
</evidence>
<feature type="transmembrane region" description="Helical" evidence="9">
    <location>
        <begin position="528"/>
        <end position="549"/>
    </location>
</feature>
<keyword evidence="1 9" id="KW-0813">Transport</keyword>
<feature type="transmembrane region" description="Helical" evidence="9">
    <location>
        <begin position="6"/>
        <end position="27"/>
    </location>
</feature>
<organism evidence="10 11">
    <name type="scientific">Ferrovibrio terrae</name>
    <dbReference type="NCBI Taxonomy" id="2594003"/>
    <lineage>
        <taxon>Bacteria</taxon>
        <taxon>Pseudomonadati</taxon>
        <taxon>Pseudomonadota</taxon>
        <taxon>Alphaproteobacteria</taxon>
        <taxon>Rhodospirillales</taxon>
        <taxon>Rhodospirillaceae</taxon>
        <taxon>Ferrovibrio</taxon>
    </lineage>
</organism>
<dbReference type="NCBIfam" id="TIGR00680">
    <property type="entry name" value="kdpA"/>
    <property type="match status" value="1"/>
</dbReference>
<dbReference type="PANTHER" id="PTHR30607">
    <property type="entry name" value="POTASSIUM-TRANSPORTING ATPASE A CHAIN"/>
    <property type="match status" value="1"/>
</dbReference>
<dbReference type="AlphaFoldDB" id="A0A516GYQ6"/>
<keyword evidence="8 9" id="KW-0472">Membrane</keyword>
<keyword evidence="6 9" id="KW-1133">Transmembrane helix</keyword>
<proteinExistence type="inferred from homology"/>
<comment type="subcellular location">
    <subcellularLocation>
        <location evidence="9">Cell membrane</location>
        <topology evidence="9">Multi-pass membrane protein</topology>
    </subcellularLocation>
</comment>
<accession>A0A516GYQ6</accession>
<protein>
    <recommendedName>
        <fullName evidence="9">Potassium-transporting ATPase potassium-binding subunit</fullName>
    </recommendedName>
    <alternativeName>
        <fullName evidence="9">ATP phosphohydrolase [potassium-transporting] A chain</fullName>
    </alternativeName>
    <alternativeName>
        <fullName evidence="9">Potassium-binding and translocating subunit A</fullName>
    </alternativeName>
    <alternativeName>
        <fullName evidence="9">Potassium-translocating ATPase A chain</fullName>
    </alternativeName>
</protein>
<reference evidence="10 11" key="1">
    <citation type="submission" date="2019-07" db="EMBL/GenBank/DDBJ databases">
        <title>Genome sequencing for Ferrovibrio sp. K5.</title>
        <authorList>
            <person name="Park S.-J."/>
        </authorList>
    </citation>
    <scope>NUCLEOTIDE SEQUENCE [LARGE SCALE GENOMIC DNA]</scope>
    <source>
        <strain evidence="10 11">K5</strain>
    </source>
</reference>
<dbReference type="RefSeq" id="WP_144067613.1">
    <property type="nucleotide sequence ID" value="NZ_CP041636.1"/>
</dbReference>
<keyword evidence="2 9" id="KW-1003">Cell membrane</keyword>
<dbReference type="PANTHER" id="PTHR30607:SF2">
    <property type="entry name" value="POTASSIUM-TRANSPORTING ATPASE POTASSIUM-BINDING SUBUNIT"/>
    <property type="match status" value="1"/>
</dbReference>
<keyword evidence="4 9" id="KW-0812">Transmembrane</keyword>
<dbReference type="GO" id="GO:0030955">
    <property type="term" value="F:potassium ion binding"/>
    <property type="evidence" value="ECO:0007669"/>
    <property type="project" value="UniProtKB-UniRule"/>
</dbReference>
<feature type="transmembrane region" description="Helical" evidence="9">
    <location>
        <begin position="328"/>
        <end position="348"/>
    </location>
</feature>
<dbReference type="KEGG" id="fer:FNB15_04780"/>
<comment type="subunit">
    <text evidence="9">The system is composed of three essential subunits: KdpA, KdpB and KdpC.</text>
</comment>
<keyword evidence="5 9" id="KW-0630">Potassium</keyword>
<comment type="function">
    <text evidence="9">Part of the high-affinity ATP-driven potassium transport (or Kdp) system, which catalyzes the hydrolysis of ATP coupled with the electrogenic transport of potassium into the cytoplasm. This subunit binds the extracellular potassium ions and delivers the ions to the membrane domain of KdpB through an intramembrane tunnel.</text>
</comment>
<keyword evidence="7 9" id="KW-0406">Ion transport</keyword>
<feature type="transmembrane region" description="Helical" evidence="9">
    <location>
        <begin position="130"/>
        <end position="152"/>
    </location>
</feature>
<dbReference type="HAMAP" id="MF_00275">
    <property type="entry name" value="KdpA"/>
    <property type="match status" value="1"/>
</dbReference>
<keyword evidence="11" id="KW-1185">Reference proteome</keyword>
<feature type="transmembrane region" description="Helical" evidence="9">
    <location>
        <begin position="380"/>
        <end position="399"/>
    </location>
</feature>
<evidence type="ECO:0000256" key="1">
    <source>
        <dbReference type="ARBA" id="ARBA00022448"/>
    </source>
</evidence>
<keyword evidence="3 9" id="KW-0633">Potassium transport</keyword>
<dbReference type="InterPro" id="IPR004623">
    <property type="entry name" value="KdpA"/>
</dbReference>
<evidence type="ECO:0000256" key="6">
    <source>
        <dbReference type="ARBA" id="ARBA00022989"/>
    </source>
</evidence>
<feature type="transmembrane region" description="Helical" evidence="9">
    <location>
        <begin position="253"/>
        <end position="270"/>
    </location>
</feature>